<proteinExistence type="predicted"/>
<evidence type="ECO:0000256" key="1">
    <source>
        <dbReference type="SAM" id="SignalP"/>
    </source>
</evidence>
<dbReference type="PROSITE" id="PS51257">
    <property type="entry name" value="PROKAR_LIPOPROTEIN"/>
    <property type="match status" value="1"/>
</dbReference>
<dbReference type="EMBL" id="BAAAMK010000002">
    <property type="protein sequence ID" value="GAA1953854.1"/>
    <property type="molecule type" value="Genomic_DNA"/>
</dbReference>
<evidence type="ECO:0000313" key="2">
    <source>
        <dbReference type="EMBL" id="GAA1953854.1"/>
    </source>
</evidence>
<reference evidence="2 3" key="1">
    <citation type="journal article" date="2019" name="Int. J. Syst. Evol. Microbiol.">
        <title>The Global Catalogue of Microorganisms (GCM) 10K type strain sequencing project: providing services to taxonomists for standard genome sequencing and annotation.</title>
        <authorList>
            <consortium name="The Broad Institute Genomics Platform"/>
            <consortium name="The Broad Institute Genome Sequencing Center for Infectious Disease"/>
            <person name="Wu L."/>
            <person name="Ma J."/>
        </authorList>
    </citation>
    <scope>NUCLEOTIDE SEQUENCE [LARGE SCALE GENOMIC DNA]</scope>
    <source>
        <strain evidence="2 3">JCM 13584</strain>
    </source>
</reference>
<keyword evidence="3" id="KW-1185">Reference proteome</keyword>
<accession>A0ABN2QJX4</accession>
<gene>
    <name evidence="2" type="ORF">GCM10009717_19710</name>
</gene>
<protein>
    <recommendedName>
        <fullName evidence="4">DUF732 domain-containing protein</fullName>
    </recommendedName>
</protein>
<dbReference type="Proteomes" id="UP001499954">
    <property type="component" value="Unassembled WGS sequence"/>
</dbReference>
<comment type="caution">
    <text evidence="2">The sequence shown here is derived from an EMBL/GenBank/DDBJ whole genome shotgun (WGS) entry which is preliminary data.</text>
</comment>
<evidence type="ECO:0000313" key="3">
    <source>
        <dbReference type="Proteomes" id="UP001499954"/>
    </source>
</evidence>
<sequence>MRRRIIVAVVLLAVLTGCSPQATIGGGGAVPQLDDPGWQDNFAALREAATTDLELQILEDGQITDEERVAQEDAFVSCTAAAGFTVTEFTSEGGYTIDGPFSDDGPPALTACEGPFNRISGTYWQVKRNPAGEDEIQLMLACLIRAGVIDHDFTAADYMAGLGESPLSISSPEFSRCNAEPTTAFKQ</sequence>
<evidence type="ECO:0008006" key="4">
    <source>
        <dbReference type="Google" id="ProtNLM"/>
    </source>
</evidence>
<feature type="chain" id="PRO_5045590966" description="DUF732 domain-containing protein" evidence="1">
    <location>
        <begin position="23"/>
        <end position="187"/>
    </location>
</feature>
<name>A0ABN2QJX4_9MICO</name>
<keyword evidence="1" id="KW-0732">Signal</keyword>
<feature type="signal peptide" evidence="1">
    <location>
        <begin position="1"/>
        <end position="22"/>
    </location>
</feature>
<organism evidence="2 3">
    <name type="scientific">Agromyces allii</name>
    <dbReference type="NCBI Taxonomy" id="393607"/>
    <lineage>
        <taxon>Bacteria</taxon>
        <taxon>Bacillati</taxon>
        <taxon>Actinomycetota</taxon>
        <taxon>Actinomycetes</taxon>
        <taxon>Micrococcales</taxon>
        <taxon>Microbacteriaceae</taxon>
        <taxon>Agromyces</taxon>
    </lineage>
</organism>